<keyword evidence="2" id="KW-0472">Membrane</keyword>
<dbReference type="Proteomes" id="UP000185860">
    <property type="component" value="Unassembled WGS sequence"/>
</dbReference>
<dbReference type="OrthoDB" id="24847at2"/>
<dbReference type="PANTHER" id="PTHR48081">
    <property type="entry name" value="AB HYDROLASE SUPERFAMILY PROTEIN C4A8.06C"/>
    <property type="match status" value="1"/>
</dbReference>
<dbReference type="EMBL" id="MRCE01000033">
    <property type="protein sequence ID" value="OKH33018.1"/>
    <property type="molecule type" value="Genomic_DNA"/>
</dbReference>
<evidence type="ECO:0000259" key="3">
    <source>
        <dbReference type="Pfam" id="PF20434"/>
    </source>
</evidence>
<dbReference type="InterPro" id="IPR050300">
    <property type="entry name" value="GDXG_lipolytic_enzyme"/>
</dbReference>
<dbReference type="AlphaFoldDB" id="A0A1U7I949"/>
<accession>A0A1U7I949</accession>
<keyword evidence="2" id="KW-0812">Transmembrane</keyword>
<feature type="transmembrane region" description="Helical" evidence="2">
    <location>
        <begin position="12"/>
        <end position="36"/>
    </location>
</feature>
<feature type="transmembrane region" description="Helical" evidence="2">
    <location>
        <begin position="80"/>
        <end position="100"/>
    </location>
</feature>
<comment type="caution">
    <text evidence="4">The sequence shown here is derived from an EMBL/GenBank/DDBJ whole genome shotgun (WGS) entry which is preliminary data.</text>
</comment>
<proteinExistence type="predicted"/>
<keyword evidence="2" id="KW-1133">Transmembrane helix</keyword>
<dbReference type="RefSeq" id="WP_073596073.1">
    <property type="nucleotide sequence ID" value="NZ_MRCE01000033.1"/>
</dbReference>
<dbReference type="Gene3D" id="3.40.50.1820">
    <property type="entry name" value="alpha/beta hydrolase"/>
    <property type="match status" value="1"/>
</dbReference>
<keyword evidence="1" id="KW-0378">Hydrolase</keyword>
<dbReference type="InterPro" id="IPR049492">
    <property type="entry name" value="BD-FAE-like_dom"/>
</dbReference>
<feature type="domain" description="BD-FAE-like" evidence="3">
    <location>
        <begin position="170"/>
        <end position="364"/>
    </location>
</feature>
<reference evidence="4 5" key="1">
    <citation type="submission" date="2016-11" db="EMBL/GenBank/DDBJ databases">
        <title>Draft Genome Sequences of Nine Cyanobacterial Strains from Diverse Habitats.</title>
        <authorList>
            <person name="Zhu T."/>
            <person name="Hou S."/>
            <person name="Lu X."/>
            <person name="Hess W.R."/>
        </authorList>
    </citation>
    <scope>NUCLEOTIDE SEQUENCE [LARGE SCALE GENOMIC DNA]</scope>
    <source>
        <strain evidence="4 5">IAM M-71</strain>
    </source>
</reference>
<gene>
    <name evidence="4" type="ORF">NIES2119_24255</name>
</gene>
<evidence type="ECO:0000313" key="4">
    <source>
        <dbReference type="EMBL" id="OKH33018.1"/>
    </source>
</evidence>
<sequence>MANNRLKKKSIWTIPLAISLFIPWLLSAITLFLSIWIVLPAPTFFLLPLGVGAPEVSPWLIGGNAIALILTLLKINQSWLYKLPLIASVLGLFLSSLPLLQFPNANARIANEMQTVLGANYLDRVPQTAQTKMRRQPFILAEVFRGIPQPKIRIDRQIPFANPDGEKLTLNLYRPLATGKYPTIIMIYGGSWRSGTPNNDEKFSSYMASQDYTVIAIDYRHAPKYRFPIQLEDVKTALNYIQTHADKLDVDRSQIALLGRSAGAHLAMLAAYQPDAIPVKAVVNYYGPVNLTKGYYDPPFPNPINTRNVLENFLGGTPEELPELYQKASPINYVKPNLPPTLLVYAGRDHLVKPKFGRQLYEQLKTSGNQVLWLEIPWAEHAFDAVFNGVSNQLALYYTERFLAWALKSN</sequence>
<evidence type="ECO:0000313" key="5">
    <source>
        <dbReference type="Proteomes" id="UP000185860"/>
    </source>
</evidence>
<evidence type="ECO:0000256" key="2">
    <source>
        <dbReference type="SAM" id="Phobius"/>
    </source>
</evidence>
<dbReference type="InterPro" id="IPR029058">
    <property type="entry name" value="AB_hydrolase_fold"/>
</dbReference>
<dbReference type="GO" id="GO:0016787">
    <property type="term" value="F:hydrolase activity"/>
    <property type="evidence" value="ECO:0007669"/>
    <property type="project" value="UniProtKB-KW"/>
</dbReference>
<dbReference type="SUPFAM" id="SSF53474">
    <property type="entry name" value="alpha/beta-Hydrolases"/>
    <property type="match status" value="1"/>
</dbReference>
<dbReference type="STRING" id="454136.NIES2119_24255"/>
<dbReference type="Pfam" id="PF20434">
    <property type="entry name" value="BD-FAE"/>
    <property type="match status" value="1"/>
</dbReference>
<name>A0A1U7I949_9CYAN</name>
<feature type="transmembrane region" description="Helical" evidence="2">
    <location>
        <begin position="56"/>
        <end position="73"/>
    </location>
</feature>
<evidence type="ECO:0000256" key="1">
    <source>
        <dbReference type="ARBA" id="ARBA00022801"/>
    </source>
</evidence>
<protein>
    <submittedName>
        <fullName evidence="4">Esterase</fullName>
    </submittedName>
</protein>
<organism evidence="4 5">
    <name type="scientific">[Phormidium ambiguum] IAM M-71</name>
    <dbReference type="NCBI Taxonomy" id="454136"/>
    <lineage>
        <taxon>Bacteria</taxon>
        <taxon>Bacillati</taxon>
        <taxon>Cyanobacteriota</taxon>
        <taxon>Cyanophyceae</taxon>
        <taxon>Oscillatoriophycideae</taxon>
        <taxon>Aerosakkonematales</taxon>
        <taxon>Aerosakkonemataceae</taxon>
        <taxon>Floridanema</taxon>
    </lineage>
</organism>